<evidence type="ECO:0000256" key="1">
    <source>
        <dbReference type="SAM" id="Phobius"/>
    </source>
</evidence>
<gene>
    <name evidence="3" type="ORF">Q75_13690</name>
</gene>
<comment type="caution">
    <text evidence="3">The sequence shown here is derived from an EMBL/GenBank/DDBJ whole genome shotgun (WGS) entry which is preliminary data.</text>
</comment>
<keyword evidence="1" id="KW-0812">Transmembrane</keyword>
<accession>A0A147K5H0</accession>
<dbReference type="InterPro" id="IPR005182">
    <property type="entry name" value="YdbS-like_PH"/>
</dbReference>
<organism evidence="3 4">
    <name type="scientific">Bacillus coahuilensis p1.1.43</name>
    <dbReference type="NCBI Taxonomy" id="1150625"/>
    <lineage>
        <taxon>Bacteria</taxon>
        <taxon>Bacillati</taxon>
        <taxon>Bacillota</taxon>
        <taxon>Bacilli</taxon>
        <taxon>Bacillales</taxon>
        <taxon>Bacillaceae</taxon>
        <taxon>Bacillus</taxon>
    </lineage>
</organism>
<proteinExistence type="predicted"/>
<evidence type="ECO:0000313" key="3">
    <source>
        <dbReference type="EMBL" id="KUP04883.1"/>
    </source>
</evidence>
<feature type="transmembrane region" description="Helical" evidence="1">
    <location>
        <begin position="49"/>
        <end position="70"/>
    </location>
</feature>
<dbReference type="STRING" id="1150625.Q75_13690"/>
<name>A0A147K5H0_9BACI</name>
<keyword evidence="4" id="KW-1185">Reference proteome</keyword>
<protein>
    <submittedName>
        <fullName evidence="3">Membrane protein</fullName>
    </submittedName>
</protein>
<dbReference type="AlphaFoldDB" id="A0A147K5H0"/>
<evidence type="ECO:0000259" key="2">
    <source>
        <dbReference type="Pfam" id="PF03703"/>
    </source>
</evidence>
<dbReference type="PATRIC" id="fig|1150625.3.peg.2871"/>
<dbReference type="Proteomes" id="UP000074108">
    <property type="component" value="Unassembled WGS sequence"/>
</dbReference>
<dbReference type="PANTHER" id="PTHR34473:SF2">
    <property type="entry name" value="UPF0699 TRANSMEMBRANE PROTEIN YDBT"/>
    <property type="match status" value="1"/>
</dbReference>
<feature type="domain" description="YdbS-like PH" evidence="2">
    <location>
        <begin position="75"/>
        <end position="151"/>
    </location>
</feature>
<reference evidence="3 4" key="1">
    <citation type="journal article" date="2016" name="Front. Microbiol.">
        <title>Microevolution Analysis of Bacillus coahuilensis Unveils Differences in Phosphorus Acquisition Strategies and Their Regulation.</title>
        <authorList>
            <person name="Gomez-Lunar Z."/>
            <person name="Hernandez-Gonzalez I."/>
            <person name="Rodriguez-Torres M.D."/>
            <person name="Souza V."/>
            <person name="Olmedo-Alvarez G."/>
        </authorList>
    </citation>
    <scope>NUCLEOTIDE SEQUENCE [LARGE SCALE GENOMIC DNA]</scope>
    <source>
        <strain evidence="4">p1.1.43</strain>
    </source>
</reference>
<keyword evidence="1" id="KW-1133">Transmembrane helix</keyword>
<feature type="transmembrane region" description="Helical" evidence="1">
    <location>
        <begin position="20"/>
        <end position="43"/>
    </location>
</feature>
<evidence type="ECO:0000313" key="4">
    <source>
        <dbReference type="Proteomes" id="UP000074108"/>
    </source>
</evidence>
<keyword evidence="1" id="KW-0472">Membrane</keyword>
<dbReference type="PANTHER" id="PTHR34473">
    <property type="entry name" value="UPF0699 TRANSMEMBRANE PROTEIN YDBS"/>
    <property type="match status" value="1"/>
</dbReference>
<dbReference type="Pfam" id="PF03703">
    <property type="entry name" value="bPH_2"/>
    <property type="match status" value="1"/>
</dbReference>
<sequence length="162" mass="18421">MLVERRAPSKRISKRALTVWRIHGLIHSLIIIAVSIGLTVVSFLNDWPFYVWLSGIGVAILYTIFFVAVLPSLRWKRWRYEVRDLEIELQHGVIFVKRTLIPMVRVQHVDTIQGPILRPFKLATITISSAATVHEIPALDEGEADDLRNSISSLARVAEDDV</sequence>
<dbReference type="EMBL" id="LDYG01000046">
    <property type="protein sequence ID" value="KUP04883.1"/>
    <property type="molecule type" value="Genomic_DNA"/>
</dbReference>